<accession>A0A383C9I5</accession>
<protein>
    <submittedName>
        <fullName evidence="1">Uncharacterized protein</fullName>
    </submittedName>
</protein>
<gene>
    <name evidence="1" type="ORF">METZ01_LOCUS481685</name>
</gene>
<sequence>MPMKYFYILSISLALFSCDSYQNSKNHINPTQTIETITLLGDTLRSPEINK</sequence>
<name>A0A383C9I5_9ZZZZ</name>
<dbReference type="PROSITE" id="PS51257">
    <property type="entry name" value="PROKAR_LIPOPROTEIN"/>
    <property type="match status" value="1"/>
</dbReference>
<proteinExistence type="predicted"/>
<organism evidence="1">
    <name type="scientific">marine metagenome</name>
    <dbReference type="NCBI Taxonomy" id="408172"/>
    <lineage>
        <taxon>unclassified sequences</taxon>
        <taxon>metagenomes</taxon>
        <taxon>ecological metagenomes</taxon>
    </lineage>
</organism>
<feature type="non-terminal residue" evidence="1">
    <location>
        <position position="51"/>
    </location>
</feature>
<reference evidence="1" key="1">
    <citation type="submission" date="2018-05" db="EMBL/GenBank/DDBJ databases">
        <authorList>
            <person name="Lanie J.A."/>
            <person name="Ng W.-L."/>
            <person name="Kazmierczak K.M."/>
            <person name="Andrzejewski T.M."/>
            <person name="Davidsen T.M."/>
            <person name="Wayne K.J."/>
            <person name="Tettelin H."/>
            <person name="Glass J.I."/>
            <person name="Rusch D."/>
            <person name="Podicherti R."/>
            <person name="Tsui H.-C.T."/>
            <person name="Winkler M.E."/>
        </authorList>
    </citation>
    <scope>NUCLEOTIDE SEQUENCE</scope>
</reference>
<dbReference type="EMBL" id="UINC01206958">
    <property type="protein sequence ID" value="SVE28831.1"/>
    <property type="molecule type" value="Genomic_DNA"/>
</dbReference>
<evidence type="ECO:0000313" key="1">
    <source>
        <dbReference type="EMBL" id="SVE28831.1"/>
    </source>
</evidence>
<dbReference type="AlphaFoldDB" id="A0A383C9I5"/>